<proteinExistence type="predicted"/>
<name>A0ABP8XIX4_9MICO</name>
<dbReference type="EMBL" id="BAABHM010000012">
    <property type="protein sequence ID" value="GAA4706844.1"/>
    <property type="molecule type" value="Genomic_DNA"/>
</dbReference>
<evidence type="ECO:0008006" key="4">
    <source>
        <dbReference type="Google" id="ProtNLM"/>
    </source>
</evidence>
<comment type="caution">
    <text evidence="2">The sequence shown here is derived from an EMBL/GenBank/DDBJ whole genome shotgun (WGS) entry which is preliminary data.</text>
</comment>
<accession>A0ABP8XIX4</accession>
<keyword evidence="3" id="KW-1185">Reference proteome</keyword>
<evidence type="ECO:0000313" key="3">
    <source>
        <dbReference type="Proteomes" id="UP001500843"/>
    </source>
</evidence>
<protein>
    <recommendedName>
        <fullName evidence="4">Integrase-like protein</fullName>
    </recommendedName>
</protein>
<feature type="region of interest" description="Disordered" evidence="1">
    <location>
        <begin position="75"/>
        <end position="99"/>
    </location>
</feature>
<organism evidence="2 3">
    <name type="scientific">Promicromonospora umidemergens</name>
    <dbReference type="NCBI Taxonomy" id="629679"/>
    <lineage>
        <taxon>Bacteria</taxon>
        <taxon>Bacillati</taxon>
        <taxon>Actinomycetota</taxon>
        <taxon>Actinomycetes</taxon>
        <taxon>Micrococcales</taxon>
        <taxon>Promicromonosporaceae</taxon>
        <taxon>Promicromonospora</taxon>
    </lineage>
</organism>
<gene>
    <name evidence="2" type="ORF">GCM10023198_31510</name>
</gene>
<dbReference type="Proteomes" id="UP001500843">
    <property type="component" value="Unassembled WGS sequence"/>
</dbReference>
<evidence type="ECO:0000313" key="2">
    <source>
        <dbReference type="EMBL" id="GAA4706844.1"/>
    </source>
</evidence>
<sequence>MLDGAGAAIEPVSVFLLELLACGNGASSCRSYGYALLGWFRFLGAVEVPWSRAQRDEVRDLVLWLRTSVNPARARSRLGAPAPGAINARTEKPSLSSNE</sequence>
<reference evidence="3" key="1">
    <citation type="journal article" date="2019" name="Int. J. Syst. Evol. Microbiol.">
        <title>The Global Catalogue of Microorganisms (GCM) 10K type strain sequencing project: providing services to taxonomists for standard genome sequencing and annotation.</title>
        <authorList>
            <consortium name="The Broad Institute Genomics Platform"/>
            <consortium name="The Broad Institute Genome Sequencing Center for Infectious Disease"/>
            <person name="Wu L."/>
            <person name="Ma J."/>
        </authorList>
    </citation>
    <scope>NUCLEOTIDE SEQUENCE [LARGE SCALE GENOMIC DNA]</scope>
    <source>
        <strain evidence="3">JCM 17975</strain>
    </source>
</reference>
<dbReference type="RefSeq" id="WP_253869274.1">
    <property type="nucleotide sequence ID" value="NZ_BAABHM010000012.1"/>
</dbReference>
<evidence type="ECO:0000256" key="1">
    <source>
        <dbReference type="SAM" id="MobiDB-lite"/>
    </source>
</evidence>